<feature type="compositionally biased region" description="Basic and acidic residues" evidence="1">
    <location>
        <begin position="36"/>
        <end position="46"/>
    </location>
</feature>
<comment type="caution">
    <text evidence="2">The sequence shown here is derived from an EMBL/GenBank/DDBJ whole genome shotgun (WGS) entry which is preliminary data.</text>
</comment>
<dbReference type="EMBL" id="JANPWB010000002">
    <property type="protein sequence ID" value="KAJ1207387.1"/>
    <property type="molecule type" value="Genomic_DNA"/>
</dbReference>
<feature type="compositionally biased region" description="Polar residues" evidence="1">
    <location>
        <begin position="22"/>
        <end position="35"/>
    </location>
</feature>
<name>A0AAV7W3D6_PLEWA</name>
<evidence type="ECO:0000313" key="3">
    <source>
        <dbReference type="Proteomes" id="UP001066276"/>
    </source>
</evidence>
<gene>
    <name evidence="2" type="ORF">NDU88_002778</name>
</gene>
<evidence type="ECO:0000313" key="2">
    <source>
        <dbReference type="EMBL" id="KAJ1207387.1"/>
    </source>
</evidence>
<protein>
    <submittedName>
        <fullName evidence="2">Uncharacterized protein</fullName>
    </submittedName>
</protein>
<evidence type="ECO:0000256" key="1">
    <source>
        <dbReference type="SAM" id="MobiDB-lite"/>
    </source>
</evidence>
<proteinExistence type="predicted"/>
<dbReference type="Proteomes" id="UP001066276">
    <property type="component" value="Chromosome 1_2"/>
</dbReference>
<sequence>GENDRLGTPVDREGPSGRESLAGSSVRSRATSHSLTPDELRDRREERDLKLQLARLAVEERRAEVE</sequence>
<reference evidence="2" key="1">
    <citation type="journal article" date="2022" name="bioRxiv">
        <title>Sequencing and chromosome-scale assembly of the giantPleurodeles waltlgenome.</title>
        <authorList>
            <person name="Brown T."/>
            <person name="Elewa A."/>
            <person name="Iarovenko S."/>
            <person name="Subramanian E."/>
            <person name="Araus A.J."/>
            <person name="Petzold A."/>
            <person name="Susuki M."/>
            <person name="Suzuki K.-i.T."/>
            <person name="Hayashi T."/>
            <person name="Toyoda A."/>
            <person name="Oliveira C."/>
            <person name="Osipova E."/>
            <person name="Leigh N.D."/>
            <person name="Simon A."/>
            <person name="Yun M.H."/>
        </authorList>
    </citation>
    <scope>NUCLEOTIDE SEQUENCE</scope>
    <source>
        <strain evidence="2">20211129_DDA</strain>
        <tissue evidence="2">Liver</tissue>
    </source>
</reference>
<dbReference type="AlphaFoldDB" id="A0AAV7W3D6"/>
<keyword evidence="3" id="KW-1185">Reference proteome</keyword>
<feature type="region of interest" description="Disordered" evidence="1">
    <location>
        <begin position="1"/>
        <end position="46"/>
    </location>
</feature>
<accession>A0AAV7W3D6</accession>
<organism evidence="2 3">
    <name type="scientific">Pleurodeles waltl</name>
    <name type="common">Iberian ribbed newt</name>
    <dbReference type="NCBI Taxonomy" id="8319"/>
    <lineage>
        <taxon>Eukaryota</taxon>
        <taxon>Metazoa</taxon>
        <taxon>Chordata</taxon>
        <taxon>Craniata</taxon>
        <taxon>Vertebrata</taxon>
        <taxon>Euteleostomi</taxon>
        <taxon>Amphibia</taxon>
        <taxon>Batrachia</taxon>
        <taxon>Caudata</taxon>
        <taxon>Salamandroidea</taxon>
        <taxon>Salamandridae</taxon>
        <taxon>Pleurodelinae</taxon>
        <taxon>Pleurodeles</taxon>
    </lineage>
</organism>
<feature type="non-terminal residue" evidence="2">
    <location>
        <position position="66"/>
    </location>
</feature>
<feature type="non-terminal residue" evidence="2">
    <location>
        <position position="1"/>
    </location>
</feature>